<protein>
    <submittedName>
        <fullName evidence="1">Uncharacterized protein</fullName>
    </submittedName>
</protein>
<dbReference type="AlphaFoldDB" id="A0A2P2NJB1"/>
<name>A0A2P2NJB1_RHIMU</name>
<sequence length="60" mass="6905">MISKINSLYKKERERGGICFAVPLILTNFSQLKHKDIEQLLLIIQCSRTDIFKNTSSSAY</sequence>
<accession>A0A2P2NJB1</accession>
<proteinExistence type="predicted"/>
<organism evidence="1">
    <name type="scientific">Rhizophora mucronata</name>
    <name type="common">Asiatic mangrove</name>
    <dbReference type="NCBI Taxonomy" id="61149"/>
    <lineage>
        <taxon>Eukaryota</taxon>
        <taxon>Viridiplantae</taxon>
        <taxon>Streptophyta</taxon>
        <taxon>Embryophyta</taxon>
        <taxon>Tracheophyta</taxon>
        <taxon>Spermatophyta</taxon>
        <taxon>Magnoliopsida</taxon>
        <taxon>eudicotyledons</taxon>
        <taxon>Gunneridae</taxon>
        <taxon>Pentapetalae</taxon>
        <taxon>rosids</taxon>
        <taxon>fabids</taxon>
        <taxon>Malpighiales</taxon>
        <taxon>Rhizophoraceae</taxon>
        <taxon>Rhizophora</taxon>
    </lineage>
</organism>
<reference evidence="1" key="1">
    <citation type="submission" date="2018-02" db="EMBL/GenBank/DDBJ databases">
        <title>Rhizophora mucronata_Transcriptome.</title>
        <authorList>
            <person name="Meera S.P."/>
            <person name="Sreeshan A."/>
            <person name="Augustine A."/>
        </authorList>
    </citation>
    <scope>NUCLEOTIDE SEQUENCE</scope>
    <source>
        <tissue evidence="1">Leaf</tissue>
    </source>
</reference>
<evidence type="ECO:0000313" key="1">
    <source>
        <dbReference type="EMBL" id="MBX42549.1"/>
    </source>
</evidence>
<dbReference type="EMBL" id="GGEC01062065">
    <property type="protein sequence ID" value="MBX42549.1"/>
    <property type="molecule type" value="Transcribed_RNA"/>
</dbReference>